<evidence type="ECO:0000256" key="5">
    <source>
        <dbReference type="ARBA" id="ARBA00023136"/>
    </source>
</evidence>
<gene>
    <name evidence="10" type="ORF">TRIADDRAFT_56622</name>
</gene>
<feature type="transmembrane region" description="Helical" evidence="8">
    <location>
        <begin position="155"/>
        <end position="179"/>
    </location>
</feature>
<name>B3RYN8_TRIAD</name>
<keyword evidence="11" id="KW-1185">Reference proteome</keyword>
<comment type="subcellular location">
    <subcellularLocation>
        <location evidence="1">Membrane</location>
        <topology evidence="1">Multi-pass membrane protein</topology>
    </subcellularLocation>
</comment>
<keyword evidence="6" id="KW-0675">Receptor</keyword>
<feature type="transmembrane region" description="Helical" evidence="8">
    <location>
        <begin position="20"/>
        <end position="41"/>
    </location>
</feature>
<evidence type="ECO:0000256" key="8">
    <source>
        <dbReference type="SAM" id="Phobius"/>
    </source>
</evidence>
<feature type="transmembrane region" description="Helical" evidence="8">
    <location>
        <begin position="61"/>
        <end position="83"/>
    </location>
</feature>
<evidence type="ECO:0000256" key="4">
    <source>
        <dbReference type="ARBA" id="ARBA00023040"/>
    </source>
</evidence>
<dbReference type="GeneID" id="6753732"/>
<dbReference type="EMBL" id="DS985245">
    <property type="protein sequence ID" value="EDV25073.1"/>
    <property type="molecule type" value="Genomic_DNA"/>
</dbReference>
<feature type="domain" description="G-protein coupled receptors family 1 profile" evidence="9">
    <location>
        <begin position="1"/>
        <end position="178"/>
    </location>
</feature>
<evidence type="ECO:0000256" key="6">
    <source>
        <dbReference type="ARBA" id="ARBA00023170"/>
    </source>
</evidence>
<keyword evidence="3 8" id="KW-1133">Transmembrane helix</keyword>
<dbReference type="PROSITE" id="PS50262">
    <property type="entry name" value="G_PROTEIN_RECEP_F1_2"/>
    <property type="match status" value="1"/>
</dbReference>
<evidence type="ECO:0000256" key="7">
    <source>
        <dbReference type="ARBA" id="ARBA00023224"/>
    </source>
</evidence>
<dbReference type="InParanoid" id="B3RYN8"/>
<dbReference type="PRINTS" id="PR00237">
    <property type="entry name" value="GPCRRHODOPSN"/>
</dbReference>
<organism evidence="10 11">
    <name type="scientific">Trichoplax adhaerens</name>
    <name type="common">Trichoplax reptans</name>
    <dbReference type="NCBI Taxonomy" id="10228"/>
    <lineage>
        <taxon>Eukaryota</taxon>
        <taxon>Metazoa</taxon>
        <taxon>Placozoa</taxon>
        <taxon>Uniplacotomia</taxon>
        <taxon>Trichoplacea</taxon>
        <taxon>Trichoplacidae</taxon>
        <taxon>Trichoplax</taxon>
    </lineage>
</organism>
<dbReference type="InterPro" id="IPR000276">
    <property type="entry name" value="GPCR_Rhodpsn"/>
</dbReference>
<keyword evidence="5 8" id="KW-0472">Membrane</keyword>
<dbReference type="PANTHER" id="PTHR45695">
    <property type="entry name" value="LEUCOKININ RECEPTOR-RELATED"/>
    <property type="match status" value="1"/>
</dbReference>
<dbReference type="AlphaFoldDB" id="B3RYN8"/>
<keyword evidence="2 8" id="KW-0812">Transmembrane</keyword>
<keyword evidence="4" id="KW-0297">G-protein coupled receptor</keyword>
<dbReference type="Proteomes" id="UP000009022">
    <property type="component" value="Unassembled WGS sequence"/>
</dbReference>
<evidence type="ECO:0000256" key="2">
    <source>
        <dbReference type="ARBA" id="ARBA00022692"/>
    </source>
</evidence>
<evidence type="ECO:0000313" key="11">
    <source>
        <dbReference type="Proteomes" id="UP000009022"/>
    </source>
</evidence>
<dbReference type="HOGENOM" id="CLU_1373836_0_0_1"/>
<evidence type="ECO:0000256" key="3">
    <source>
        <dbReference type="ARBA" id="ARBA00022989"/>
    </source>
</evidence>
<dbReference type="GO" id="GO:0004930">
    <property type="term" value="F:G protein-coupled receptor activity"/>
    <property type="evidence" value="ECO:0007669"/>
    <property type="project" value="UniProtKB-KW"/>
</dbReference>
<dbReference type="Pfam" id="PF00001">
    <property type="entry name" value="7tm_1"/>
    <property type="match status" value="1"/>
</dbReference>
<reference evidence="10 11" key="1">
    <citation type="journal article" date="2008" name="Nature">
        <title>The Trichoplax genome and the nature of placozoans.</title>
        <authorList>
            <person name="Srivastava M."/>
            <person name="Begovic E."/>
            <person name="Chapman J."/>
            <person name="Putnam N.H."/>
            <person name="Hellsten U."/>
            <person name="Kawashima T."/>
            <person name="Kuo A."/>
            <person name="Mitros T."/>
            <person name="Salamov A."/>
            <person name="Carpenter M.L."/>
            <person name="Signorovitch A.Y."/>
            <person name="Moreno M.A."/>
            <person name="Kamm K."/>
            <person name="Grimwood J."/>
            <person name="Schmutz J."/>
            <person name="Shapiro H."/>
            <person name="Grigoriev I.V."/>
            <person name="Buss L.W."/>
            <person name="Schierwater B."/>
            <person name="Dellaporta S.L."/>
            <person name="Rokhsar D.S."/>
        </authorList>
    </citation>
    <scope>NUCLEOTIDE SEQUENCE [LARGE SCALE GENOMIC DNA]</scope>
    <source>
        <strain evidence="10 11">Grell-BS-1999</strain>
    </source>
</reference>
<feature type="transmembrane region" description="Helical" evidence="8">
    <location>
        <begin position="117"/>
        <end position="143"/>
    </location>
</feature>
<dbReference type="GO" id="GO:0007186">
    <property type="term" value="P:G protein-coupled receptor signaling pathway"/>
    <property type="evidence" value="ECO:0000318"/>
    <property type="project" value="GO_Central"/>
</dbReference>
<dbReference type="KEGG" id="tad:TRIADDRAFT_56622"/>
<accession>B3RYN8</accession>
<dbReference type="PhylomeDB" id="B3RYN8"/>
<proteinExistence type="predicted"/>
<protein>
    <recommendedName>
        <fullName evidence="9">G-protein coupled receptors family 1 profile domain-containing protein</fullName>
    </recommendedName>
</protein>
<sequence>MAIMRPLSQFYRVHKIRVLVLAEMIICCVAILVAIPSLFIATVYPSDVKLCDIPSVTQLVAFYFVTAAVVFYFIPGIVLIVCYSRIIIYMRGHVQPGESFREQLQQLRLQKKKYTKAFITIASVSSLVTWPFWVSSIALAISQKSLLDVKKTSDILYALIFVSFATTTAISVVNPLLYLRFDGNIREKSGAILRKFRSL</sequence>
<dbReference type="CTD" id="6753732"/>
<evidence type="ECO:0000256" key="1">
    <source>
        <dbReference type="ARBA" id="ARBA00004141"/>
    </source>
</evidence>
<evidence type="ECO:0000313" key="10">
    <source>
        <dbReference type="EMBL" id="EDV25073.1"/>
    </source>
</evidence>
<evidence type="ECO:0000259" key="9">
    <source>
        <dbReference type="PROSITE" id="PS50262"/>
    </source>
</evidence>
<dbReference type="GO" id="GO:0016020">
    <property type="term" value="C:membrane"/>
    <property type="evidence" value="ECO:0007669"/>
    <property type="project" value="UniProtKB-SubCell"/>
</dbReference>
<keyword evidence="7" id="KW-0807">Transducer</keyword>
<dbReference type="CDD" id="cd00637">
    <property type="entry name" value="7tm_classA_rhodopsin-like"/>
    <property type="match status" value="1"/>
</dbReference>
<dbReference type="PANTHER" id="PTHR45695:SF9">
    <property type="entry name" value="LEUCOKININ RECEPTOR"/>
    <property type="match status" value="1"/>
</dbReference>
<dbReference type="RefSeq" id="XP_002112963.1">
    <property type="nucleotide sequence ID" value="XM_002112927.1"/>
</dbReference>
<dbReference type="Gene3D" id="1.20.1070.10">
    <property type="entry name" value="Rhodopsin 7-helix transmembrane proteins"/>
    <property type="match status" value="1"/>
</dbReference>
<dbReference type="SUPFAM" id="SSF81321">
    <property type="entry name" value="Family A G protein-coupled receptor-like"/>
    <property type="match status" value="1"/>
</dbReference>
<dbReference type="InterPro" id="IPR017452">
    <property type="entry name" value="GPCR_Rhodpsn_7TM"/>
</dbReference>